<dbReference type="STRING" id="28092.WM40_08420"/>
<dbReference type="InterPro" id="IPR016633">
    <property type="entry name" value="EarP"/>
</dbReference>
<comment type="function">
    <text evidence="3">Protein-arginine rhamnosyltransferase that catalyzes the transfer of a single rhamnose to elongation factor P (EF-P) on 'Lys-32', a modification required for EF-P-dependent rescue of polyproline stalled ribosomes.</text>
</comment>
<feature type="region of interest" description="Disordered" evidence="8">
    <location>
        <begin position="80"/>
        <end position="101"/>
    </location>
</feature>
<reference evidence="9 10" key="1">
    <citation type="submission" date="2015-03" db="EMBL/GenBank/DDBJ databases">
        <title>Draft Genome Sequence of Burkholderia andropogonis type strain ICMP2807, isolated from Sorghum bicolor.</title>
        <authorList>
            <person name="Lopes-Santos L."/>
            <person name="Castro D.B."/>
            <person name="Ottoboni L.M."/>
            <person name="Park D."/>
            <person name="Weirc B.S."/>
            <person name="Destefano S.A."/>
        </authorList>
    </citation>
    <scope>NUCLEOTIDE SEQUENCE [LARGE SCALE GENOMIC DNA]</scope>
    <source>
        <strain evidence="9 10">ICMP2807</strain>
    </source>
</reference>
<protein>
    <recommendedName>
        <fullName evidence="5">Protein-arginine rhamnosyltransferase</fullName>
    </recommendedName>
    <alternativeName>
        <fullName evidence="6">EF-P arginine rhamnosyltransferase</fullName>
    </alternativeName>
</protein>
<dbReference type="PATRIC" id="fig|28092.6.peg.1991"/>
<evidence type="ECO:0000256" key="5">
    <source>
        <dbReference type="ARBA" id="ARBA00024416"/>
    </source>
</evidence>
<dbReference type="AlphaFoldDB" id="A0A0F5K1S5"/>
<dbReference type="Pfam" id="PF10093">
    <property type="entry name" value="EarP"/>
    <property type="match status" value="2"/>
</dbReference>
<evidence type="ECO:0000256" key="4">
    <source>
        <dbReference type="ARBA" id="ARBA00024346"/>
    </source>
</evidence>
<keyword evidence="10" id="KW-1185">Reference proteome</keyword>
<evidence type="ECO:0000256" key="7">
    <source>
        <dbReference type="ARBA" id="ARBA00048472"/>
    </source>
</evidence>
<feature type="compositionally biased region" description="Basic and acidic residues" evidence="8">
    <location>
        <begin position="80"/>
        <end position="90"/>
    </location>
</feature>
<dbReference type="EMBL" id="LAQU01000006">
    <property type="protein sequence ID" value="KKB64056.1"/>
    <property type="molecule type" value="Genomic_DNA"/>
</dbReference>
<evidence type="ECO:0000256" key="6">
    <source>
        <dbReference type="ARBA" id="ARBA00030025"/>
    </source>
</evidence>
<organism evidence="9 10">
    <name type="scientific">Robbsia andropogonis</name>
    <dbReference type="NCBI Taxonomy" id="28092"/>
    <lineage>
        <taxon>Bacteria</taxon>
        <taxon>Pseudomonadati</taxon>
        <taxon>Pseudomonadota</taxon>
        <taxon>Betaproteobacteria</taxon>
        <taxon>Burkholderiales</taxon>
        <taxon>Burkholderiaceae</taxon>
        <taxon>Robbsia</taxon>
    </lineage>
</organism>
<evidence type="ECO:0000256" key="2">
    <source>
        <dbReference type="ARBA" id="ARBA00022679"/>
    </source>
</evidence>
<evidence type="ECO:0000256" key="3">
    <source>
        <dbReference type="ARBA" id="ARBA00024303"/>
    </source>
</evidence>
<proteinExistence type="inferred from homology"/>
<comment type="caution">
    <text evidence="9">The sequence shown here is derived from an EMBL/GenBank/DDBJ whole genome shotgun (WGS) entry which is preliminary data.</text>
</comment>
<dbReference type="RefSeq" id="WP_046152634.1">
    <property type="nucleotide sequence ID" value="NZ_LAQU01000006.1"/>
</dbReference>
<dbReference type="GO" id="GO:0106361">
    <property type="term" value="F:protein-arginine rhamnosyltransferase activity"/>
    <property type="evidence" value="ECO:0007669"/>
    <property type="project" value="InterPro"/>
</dbReference>
<dbReference type="Proteomes" id="UP000033618">
    <property type="component" value="Unassembled WGS sequence"/>
</dbReference>
<keyword evidence="2" id="KW-0808">Transferase</keyword>
<gene>
    <name evidence="9" type="ORF">WM40_08420</name>
</gene>
<accession>A0A0F5K1S5</accession>
<keyword evidence="1" id="KW-0328">Glycosyltransferase</keyword>
<evidence type="ECO:0000313" key="9">
    <source>
        <dbReference type="EMBL" id="KKB64056.1"/>
    </source>
</evidence>
<sequence length="479" mass="53014">MCNVPDPASASAIRQITPATETSCALFCRVVDNFGDAGVCWRLARQLRREYGWRVRLYIDLPEVLRAFLPDAPAFAEGHGREALAQRESEASDTGMHGPAAALPRNPCEASALPTLATIDGVAILCWPGLGIDGAPRPDGVVWPDGADPGDIVIEAFACELPDAVLTAMAARATPPVWLNLEYLSAEDWVTDCHLMPSRHPRHGLEKTFFFPGLQPGTGGVLRERDLDADRRNFLDDPEAQTTFWRTLGLDRPATDQFVITLFAYENPTLDGLLHAWSNPWWHAKDTPGSAWHGITVLVPHGRITSQAAAFFQRDTLRIGETLQRGALTVRAIPFLSQPDYDRLLWLANLNFVRGEDSFVRAQWARRPFVWHIYPQEGAAHVPKLDAALTAYCTGAALSAGAAAAMRAIWYRWNRLGGLADAPSLTQAMDLDWLQTWRDYVGQWSMLRHGGVRWAEHLQAPGDLAGNLVRFYAGKRGMH</sequence>
<name>A0A0F5K1S5_9BURK</name>
<evidence type="ECO:0000256" key="8">
    <source>
        <dbReference type="SAM" id="MobiDB-lite"/>
    </source>
</evidence>
<evidence type="ECO:0000313" key="10">
    <source>
        <dbReference type="Proteomes" id="UP000033618"/>
    </source>
</evidence>
<evidence type="ECO:0000256" key="1">
    <source>
        <dbReference type="ARBA" id="ARBA00022676"/>
    </source>
</evidence>
<comment type="catalytic activity">
    <reaction evidence="7">
        <text>dTDP-beta-L-rhamnose + L-arginyl-[protein] = N(omega)-(alpha-L-rhamnosyl)-L-arginyl-[protein] + dTDP + H(+)</text>
        <dbReference type="Rhea" id="RHEA:66692"/>
        <dbReference type="Rhea" id="RHEA-COMP:10532"/>
        <dbReference type="Rhea" id="RHEA-COMP:17096"/>
        <dbReference type="ChEBI" id="CHEBI:15378"/>
        <dbReference type="ChEBI" id="CHEBI:29965"/>
        <dbReference type="ChEBI" id="CHEBI:57510"/>
        <dbReference type="ChEBI" id="CHEBI:58369"/>
        <dbReference type="ChEBI" id="CHEBI:167445"/>
    </reaction>
    <physiologicalReaction direction="left-to-right" evidence="7">
        <dbReference type="Rhea" id="RHEA:66693"/>
    </physiologicalReaction>
</comment>
<comment type="similarity">
    <text evidence="4">Belongs to the glycosyltransferase 104 family.</text>
</comment>